<dbReference type="EMBL" id="CP042913">
    <property type="protein sequence ID" value="QEG37263.1"/>
    <property type="molecule type" value="Genomic_DNA"/>
</dbReference>
<dbReference type="InterPro" id="IPR041705">
    <property type="entry name" value="PIN_Sll0205"/>
</dbReference>
<dbReference type="KEGG" id="bgok:Pr1d_46040"/>
<dbReference type="CDD" id="cd09872">
    <property type="entry name" value="PIN_Sll0205-like"/>
    <property type="match status" value="1"/>
</dbReference>
<dbReference type="RefSeq" id="WP_148075521.1">
    <property type="nucleotide sequence ID" value="NZ_CP042913.1"/>
</dbReference>
<dbReference type="PANTHER" id="PTHR36173">
    <property type="entry name" value="RIBONUCLEASE VAPC16-RELATED"/>
    <property type="match status" value="1"/>
</dbReference>
<dbReference type="Proteomes" id="UP000323917">
    <property type="component" value="Chromosome"/>
</dbReference>
<name>A0A5B9QTL5_9BACT</name>
<evidence type="ECO:0000313" key="3">
    <source>
        <dbReference type="Proteomes" id="UP000323917"/>
    </source>
</evidence>
<dbReference type="AlphaFoldDB" id="A0A5B9QTL5"/>
<dbReference type="InterPro" id="IPR002716">
    <property type="entry name" value="PIN_dom"/>
</dbReference>
<dbReference type="Pfam" id="PF01850">
    <property type="entry name" value="PIN"/>
    <property type="match status" value="1"/>
</dbReference>
<dbReference type="Gene3D" id="3.40.50.1010">
    <property type="entry name" value="5'-nuclease"/>
    <property type="match status" value="1"/>
</dbReference>
<accession>A0A5B9QTL5</accession>
<sequence length="130" mass="14703">MSSVLIDTQAMIWIVEDNPNLSERGLALADNRTTQRLFSVASIWEMAIKIAIGKLDLKHGTLDEFLSIIKDNEVELLQVQALEAVDVALLSQGDHKDPFDRLIAAQCLRYDLTLVSIDSEFDQYGVRRVW</sequence>
<proteinExistence type="predicted"/>
<dbReference type="PANTHER" id="PTHR36173:SF2">
    <property type="entry name" value="RIBONUCLEASE VAPC16"/>
    <property type="match status" value="1"/>
</dbReference>
<organism evidence="2 3">
    <name type="scientific">Bythopirellula goksoeyrii</name>
    <dbReference type="NCBI Taxonomy" id="1400387"/>
    <lineage>
        <taxon>Bacteria</taxon>
        <taxon>Pseudomonadati</taxon>
        <taxon>Planctomycetota</taxon>
        <taxon>Planctomycetia</taxon>
        <taxon>Pirellulales</taxon>
        <taxon>Lacipirellulaceae</taxon>
        <taxon>Bythopirellula</taxon>
    </lineage>
</organism>
<dbReference type="InterPro" id="IPR052919">
    <property type="entry name" value="TA_system_RNase"/>
</dbReference>
<protein>
    <submittedName>
        <fullName evidence="2">PIN domain protein</fullName>
    </submittedName>
</protein>
<gene>
    <name evidence="2" type="ORF">Pr1d_46040</name>
</gene>
<keyword evidence="3" id="KW-1185">Reference proteome</keyword>
<dbReference type="InterPro" id="IPR029060">
    <property type="entry name" value="PIN-like_dom_sf"/>
</dbReference>
<feature type="domain" description="PIN" evidence="1">
    <location>
        <begin position="4"/>
        <end position="124"/>
    </location>
</feature>
<reference evidence="2 3" key="1">
    <citation type="submission" date="2019-08" db="EMBL/GenBank/DDBJ databases">
        <title>Deep-cultivation of Planctomycetes and their phenomic and genomic characterization uncovers novel biology.</title>
        <authorList>
            <person name="Wiegand S."/>
            <person name="Jogler M."/>
            <person name="Boedeker C."/>
            <person name="Pinto D."/>
            <person name="Vollmers J."/>
            <person name="Rivas-Marin E."/>
            <person name="Kohn T."/>
            <person name="Peeters S.H."/>
            <person name="Heuer A."/>
            <person name="Rast P."/>
            <person name="Oberbeckmann S."/>
            <person name="Bunk B."/>
            <person name="Jeske O."/>
            <person name="Meyerdierks A."/>
            <person name="Storesund J.E."/>
            <person name="Kallscheuer N."/>
            <person name="Luecker S."/>
            <person name="Lage O.M."/>
            <person name="Pohl T."/>
            <person name="Merkel B.J."/>
            <person name="Hornburger P."/>
            <person name="Mueller R.-W."/>
            <person name="Bruemmer F."/>
            <person name="Labrenz M."/>
            <person name="Spormann A.M."/>
            <person name="Op den Camp H."/>
            <person name="Overmann J."/>
            <person name="Amann R."/>
            <person name="Jetten M.S.M."/>
            <person name="Mascher T."/>
            <person name="Medema M.H."/>
            <person name="Devos D.P."/>
            <person name="Kaster A.-K."/>
            <person name="Ovreas L."/>
            <person name="Rohde M."/>
            <person name="Galperin M.Y."/>
            <person name="Jogler C."/>
        </authorList>
    </citation>
    <scope>NUCLEOTIDE SEQUENCE [LARGE SCALE GENOMIC DNA]</scope>
    <source>
        <strain evidence="2 3">Pr1d</strain>
    </source>
</reference>
<evidence type="ECO:0000259" key="1">
    <source>
        <dbReference type="Pfam" id="PF01850"/>
    </source>
</evidence>
<evidence type="ECO:0000313" key="2">
    <source>
        <dbReference type="EMBL" id="QEG37263.1"/>
    </source>
</evidence>
<dbReference type="OrthoDB" id="9798990at2"/>
<dbReference type="SUPFAM" id="SSF88723">
    <property type="entry name" value="PIN domain-like"/>
    <property type="match status" value="1"/>
</dbReference>